<keyword evidence="7 9" id="KW-0675">Receptor</keyword>
<feature type="domain" description="G-protein coupled receptors family 1 profile" evidence="11">
    <location>
        <begin position="37"/>
        <end position="290"/>
    </location>
</feature>
<evidence type="ECO:0000256" key="5">
    <source>
        <dbReference type="ARBA" id="ARBA00023040"/>
    </source>
</evidence>
<dbReference type="InterPro" id="IPR000276">
    <property type="entry name" value="GPCR_Rhodpsn"/>
</dbReference>
<organism evidence="12 13">
    <name type="scientific">Patiria miniata</name>
    <name type="common">Bat star</name>
    <name type="synonym">Asterina miniata</name>
    <dbReference type="NCBI Taxonomy" id="46514"/>
    <lineage>
        <taxon>Eukaryota</taxon>
        <taxon>Metazoa</taxon>
        <taxon>Echinodermata</taxon>
        <taxon>Eleutherozoa</taxon>
        <taxon>Asterozoa</taxon>
        <taxon>Asteroidea</taxon>
        <taxon>Valvatacea</taxon>
        <taxon>Valvatida</taxon>
        <taxon>Asterinidae</taxon>
        <taxon>Patiria</taxon>
    </lineage>
</organism>
<evidence type="ECO:0000256" key="9">
    <source>
        <dbReference type="RuleBase" id="RU000688"/>
    </source>
</evidence>
<comment type="similarity">
    <text evidence="9">Belongs to the G-protein coupled receptor 1 family.</text>
</comment>
<dbReference type="GO" id="GO:0004930">
    <property type="term" value="F:G protein-coupled receptor activity"/>
    <property type="evidence" value="ECO:0007669"/>
    <property type="project" value="UniProtKB-KW"/>
</dbReference>
<keyword evidence="5 9" id="KW-0297">G-protein coupled receptor</keyword>
<evidence type="ECO:0000256" key="2">
    <source>
        <dbReference type="ARBA" id="ARBA00022475"/>
    </source>
</evidence>
<evidence type="ECO:0000313" key="13">
    <source>
        <dbReference type="Proteomes" id="UP000887568"/>
    </source>
</evidence>
<keyword evidence="2" id="KW-1003">Cell membrane</keyword>
<dbReference type="GO" id="GO:0005886">
    <property type="term" value="C:plasma membrane"/>
    <property type="evidence" value="ECO:0007669"/>
    <property type="project" value="UniProtKB-SubCell"/>
</dbReference>
<dbReference type="Gene3D" id="1.20.1070.10">
    <property type="entry name" value="Rhodopsin 7-helix transmembrane proteins"/>
    <property type="match status" value="1"/>
</dbReference>
<accession>A0A914A7C5</accession>
<feature type="transmembrane region" description="Helical" evidence="10">
    <location>
        <begin position="240"/>
        <end position="261"/>
    </location>
</feature>
<dbReference type="OMA" id="QNAVQIC"/>
<dbReference type="PRINTS" id="PR00237">
    <property type="entry name" value="GPCRRHODOPSN"/>
</dbReference>
<reference evidence="12" key="1">
    <citation type="submission" date="2022-11" db="UniProtKB">
        <authorList>
            <consortium name="EnsemblMetazoa"/>
        </authorList>
    </citation>
    <scope>IDENTIFICATION</scope>
</reference>
<evidence type="ECO:0000256" key="3">
    <source>
        <dbReference type="ARBA" id="ARBA00022692"/>
    </source>
</evidence>
<keyword evidence="6 10" id="KW-0472">Membrane</keyword>
<evidence type="ECO:0000256" key="7">
    <source>
        <dbReference type="ARBA" id="ARBA00023170"/>
    </source>
</evidence>
<keyword evidence="4 10" id="KW-1133">Transmembrane helix</keyword>
<dbReference type="SUPFAM" id="SSF81321">
    <property type="entry name" value="Family A G protein-coupled receptor-like"/>
    <property type="match status" value="1"/>
</dbReference>
<name>A0A914A7C5_PATMI</name>
<keyword evidence="13" id="KW-1185">Reference proteome</keyword>
<feature type="transmembrane region" description="Helical" evidence="10">
    <location>
        <begin position="179"/>
        <end position="202"/>
    </location>
</feature>
<evidence type="ECO:0000256" key="6">
    <source>
        <dbReference type="ARBA" id="ARBA00023136"/>
    </source>
</evidence>
<dbReference type="RefSeq" id="XP_038059767.1">
    <property type="nucleotide sequence ID" value="XM_038203839.1"/>
</dbReference>
<dbReference type="CDD" id="cd00637">
    <property type="entry name" value="7tm_classA_rhodopsin-like"/>
    <property type="match status" value="1"/>
</dbReference>
<dbReference type="OrthoDB" id="5964776at2759"/>
<feature type="transmembrane region" description="Helical" evidence="10">
    <location>
        <begin position="20"/>
        <end position="45"/>
    </location>
</feature>
<dbReference type="AlphaFoldDB" id="A0A914A7C5"/>
<protein>
    <recommendedName>
        <fullName evidence="11">G-protein coupled receptors family 1 profile domain-containing protein</fullName>
    </recommendedName>
</protein>
<feature type="transmembrane region" description="Helical" evidence="10">
    <location>
        <begin position="57"/>
        <end position="77"/>
    </location>
</feature>
<dbReference type="InterPro" id="IPR017452">
    <property type="entry name" value="GPCR_Rhodpsn_7TM"/>
</dbReference>
<sequence>MNSTTVFPAERHWDGPESLTIFANVLMILVIILIVLLNSFALFVLRRFSTLPDSTKLYMTSLTMADLCIGLFCALPNEIEIANKRWVLGDFLCTLWGIIYPGCLQISFLSLLLLTVDRFIAIVHSLRYHDIMTPRRSKITVALVWAFSLLESAILFGFVTPATVTEETYFICNYVFRDVYQYTAIISLAIPLIIILVIYLYILHVARRQARRISAQQHISCSMEEQNTPQRMSTKSATTVFIITGSVVLCWTPSIILLVLYTQQVILQEAYNVISKAVLFSNSWLNVVIYYWRKKELRQTIHQWAASLCRSQNNH</sequence>
<dbReference type="InterPro" id="IPR050569">
    <property type="entry name" value="TAAR"/>
</dbReference>
<dbReference type="Proteomes" id="UP000887568">
    <property type="component" value="Unplaced"/>
</dbReference>
<dbReference type="GeneID" id="119730808"/>
<feature type="transmembrane region" description="Helical" evidence="10">
    <location>
        <begin position="97"/>
        <end position="120"/>
    </location>
</feature>
<evidence type="ECO:0000313" key="12">
    <source>
        <dbReference type="EnsemblMetazoa" id="XP_038059767.1"/>
    </source>
</evidence>
<evidence type="ECO:0000259" key="11">
    <source>
        <dbReference type="PROSITE" id="PS50262"/>
    </source>
</evidence>
<dbReference type="Pfam" id="PF00001">
    <property type="entry name" value="7tm_1"/>
    <property type="match status" value="1"/>
</dbReference>
<dbReference type="PROSITE" id="PS00237">
    <property type="entry name" value="G_PROTEIN_RECEP_F1_1"/>
    <property type="match status" value="1"/>
</dbReference>
<proteinExistence type="inferred from homology"/>
<evidence type="ECO:0000256" key="1">
    <source>
        <dbReference type="ARBA" id="ARBA00004651"/>
    </source>
</evidence>
<evidence type="ECO:0000256" key="4">
    <source>
        <dbReference type="ARBA" id="ARBA00022989"/>
    </source>
</evidence>
<dbReference type="SMART" id="SM01381">
    <property type="entry name" value="7TM_GPCR_Srsx"/>
    <property type="match status" value="1"/>
</dbReference>
<keyword evidence="3 9" id="KW-0812">Transmembrane</keyword>
<dbReference type="PANTHER" id="PTHR24249">
    <property type="entry name" value="HISTAMINE RECEPTOR-RELATED G-PROTEIN COUPLED RECEPTOR"/>
    <property type="match status" value="1"/>
</dbReference>
<comment type="subcellular location">
    <subcellularLocation>
        <location evidence="1">Cell membrane</location>
        <topology evidence="1">Multi-pass membrane protein</topology>
    </subcellularLocation>
</comment>
<dbReference type="PROSITE" id="PS50262">
    <property type="entry name" value="G_PROTEIN_RECEP_F1_2"/>
    <property type="match status" value="1"/>
</dbReference>
<feature type="transmembrane region" description="Helical" evidence="10">
    <location>
        <begin position="141"/>
        <end position="159"/>
    </location>
</feature>
<feature type="transmembrane region" description="Helical" evidence="10">
    <location>
        <begin position="273"/>
        <end position="292"/>
    </location>
</feature>
<evidence type="ECO:0000256" key="8">
    <source>
        <dbReference type="ARBA" id="ARBA00023224"/>
    </source>
</evidence>
<keyword evidence="8 9" id="KW-0807">Transducer</keyword>
<evidence type="ECO:0000256" key="10">
    <source>
        <dbReference type="SAM" id="Phobius"/>
    </source>
</evidence>
<dbReference type="EnsemblMetazoa" id="XM_038203839.1">
    <property type="protein sequence ID" value="XP_038059767.1"/>
    <property type="gene ID" value="LOC119730808"/>
</dbReference>